<dbReference type="PANTHER" id="PTHR42742:SF3">
    <property type="entry name" value="FRUCTOKINASE"/>
    <property type="match status" value="1"/>
</dbReference>
<accession>Q2RVX0</accession>
<evidence type="ECO:0000256" key="2">
    <source>
        <dbReference type="ARBA" id="ARBA00022833"/>
    </source>
</evidence>
<dbReference type="GO" id="GO:0004476">
    <property type="term" value="F:mannose-6-phosphate isomerase activity"/>
    <property type="evidence" value="ECO:0007669"/>
    <property type="project" value="UniProtKB-EC"/>
</dbReference>
<dbReference type="eggNOG" id="COG1482">
    <property type="taxonomic scope" value="Bacteria"/>
</dbReference>
<reference evidence="3 4" key="1">
    <citation type="journal article" date="2011" name="Stand. Genomic Sci.">
        <title>Complete genome sequence of Rhodospirillum rubrum type strain (S1).</title>
        <authorList>
            <person name="Munk A.C."/>
            <person name="Copeland A."/>
            <person name="Lucas S."/>
            <person name="Lapidus A."/>
            <person name="Del Rio T.G."/>
            <person name="Barry K."/>
            <person name="Detter J.C."/>
            <person name="Hammon N."/>
            <person name="Israni S."/>
            <person name="Pitluck S."/>
            <person name="Brettin T."/>
            <person name="Bruce D."/>
            <person name="Han C."/>
            <person name="Tapia R."/>
            <person name="Gilna P."/>
            <person name="Schmutz J."/>
            <person name="Larimer F."/>
            <person name="Land M."/>
            <person name="Kyrpides N.C."/>
            <person name="Mavromatis K."/>
            <person name="Richardson P."/>
            <person name="Rohde M."/>
            <person name="Goker M."/>
            <person name="Klenk H.P."/>
            <person name="Zhang Y."/>
            <person name="Roberts G.P."/>
            <person name="Reslewic S."/>
            <person name="Schwartz D.C."/>
        </authorList>
    </citation>
    <scope>NUCLEOTIDE SEQUENCE [LARGE SCALE GENOMIC DNA]</scope>
    <source>
        <strain evidence="4">ATCC 11170 / ATH 1.1.1 / DSM 467 / LMG 4362 / NCIMB 8255 / S1</strain>
    </source>
</reference>
<evidence type="ECO:0000313" key="3">
    <source>
        <dbReference type="EMBL" id="ABC21725.1"/>
    </source>
</evidence>
<keyword evidence="2" id="KW-0862">Zinc</keyword>
<protein>
    <submittedName>
        <fullName evidence="3">Mannose-6-phosphate isomerase</fullName>
        <ecNumber evidence="3">5.3.1.8</ecNumber>
    </submittedName>
</protein>
<dbReference type="KEGG" id="rru:Rru_A0924"/>
<dbReference type="InterPro" id="IPR051804">
    <property type="entry name" value="Carb_Metab_Reg_Kinase/Isom"/>
</dbReference>
<dbReference type="HOGENOM" id="CLU_020529_0_1_5"/>
<dbReference type="Proteomes" id="UP000001929">
    <property type="component" value="Chromosome"/>
</dbReference>
<dbReference type="SUPFAM" id="SSF51182">
    <property type="entry name" value="RmlC-like cupins"/>
    <property type="match status" value="1"/>
</dbReference>
<dbReference type="Gene3D" id="2.60.120.10">
    <property type="entry name" value="Jelly Rolls"/>
    <property type="match status" value="1"/>
</dbReference>
<gene>
    <name evidence="3" type="ordered locus">Rru_A0924</name>
</gene>
<dbReference type="EC" id="5.3.1.8" evidence="3"/>
<dbReference type="PANTHER" id="PTHR42742">
    <property type="entry name" value="TRANSCRIPTIONAL REPRESSOR MPRA"/>
    <property type="match status" value="1"/>
</dbReference>
<dbReference type="CDD" id="cd07010">
    <property type="entry name" value="cupin_PMI_type_I_N_bac"/>
    <property type="match status" value="1"/>
</dbReference>
<evidence type="ECO:0000313" key="4">
    <source>
        <dbReference type="Proteomes" id="UP000001929"/>
    </source>
</evidence>
<dbReference type="InterPro" id="IPR011051">
    <property type="entry name" value="RmlC_Cupin_sf"/>
</dbReference>
<dbReference type="STRING" id="269796.Rru_A0924"/>
<keyword evidence="3" id="KW-0413">Isomerase</keyword>
<proteinExistence type="predicted"/>
<dbReference type="EMBL" id="CP000230">
    <property type="protein sequence ID" value="ABC21725.1"/>
    <property type="molecule type" value="Genomic_DNA"/>
</dbReference>
<dbReference type="InterPro" id="IPR014710">
    <property type="entry name" value="RmlC-like_jellyroll"/>
</dbReference>
<name>Q2RVX0_RHORT</name>
<sequence length="307" mass="32416">MTIEQAGLTIVPKPWGSGDLRPWSPLSDPSGPVGELWFERAPRGPPQPLAHPLPKLLLKLLFPMEPLSIQVHPDDASARARGLEHGKSEAWYILSASPGARIGLGLKKPLRPEALGEAIADGSIKDLVSWRTVRVGEAVSVPAGTIHAIGAGLVIAEIQQRSDVTFRLFDYGRARPLHGADALAVAHCGPAPRQTPPRRLTQARTLLIASPFFVLERIDLPAFARGRLVADAETWLLGLGGAATVGALGLAPGQALFLENEDCPLEAGGDGVSALVAYAASEPAVDLLRDLAGLGVETPIIPLEVRP</sequence>
<keyword evidence="4" id="KW-1185">Reference proteome</keyword>
<dbReference type="EnsemblBacteria" id="ABC21725">
    <property type="protein sequence ID" value="ABC21725"/>
    <property type="gene ID" value="Rru_A0924"/>
</dbReference>
<dbReference type="RefSeq" id="WP_011388679.1">
    <property type="nucleotide sequence ID" value="NC_007643.1"/>
</dbReference>
<organism evidence="3 4">
    <name type="scientific">Rhodospirillum rubrum (strain ATCC 11170 / ATH 1.1.1 / DSM 467 / LMG 4362 / NCIMB 8255 / S1)</name>
    <dbReference type="NCBI Taxonomy" id="269796"/>
    <lineage>
        <taxon>Bacteria</taxon>
        <taxon>Pseudomonadati</taxon>
        <taxon>Pseudomonadota</taxon>
        <taxon>Alphaproteobacteria</taxon>
        <taxon>Rhodospirillales</taxon>
        <taxon>Rhodospirillaceae</taxon>
        <taxon>Rhodospirillum</taxon>
    </lineage>
</organism>
<dbReference type="PATRIC" id="fig|269796.9.peg.980"/>
<dbReference type="PhylomeDB" id="Q2RVX0"/>
<dbReference type="AlphaFoldDB" id="Q2RVX0"/>
<evidence type="ECO:0000256" key="1">
    <source>
        <dbReference type="ARBA" id="ARBA00022723"/>
    </source>
</evidence>
<keyword evidence="1" id="KW-0479">Metal-binding</keyword>
<dbReference type="GO" id="GO:0046872">
    <property type="term" value="F:metal ion binding"/>
    <property type="evidence" value="ECO:0007669"/>
    <property type="project" value="UniProtKB-KW"/>
</dbReference>